<dbReference type="InterPro" id="IPR038883">
    <property type="entry name" value="AN11006-like"/>
</dbReference>
<accession>A0A8H2W2F3</accession>
<dbReference type="AlphaFoldDB" id="A0A8H2W2F3"/>
<dbReference type="Proteomes" id="UP000624404">
    <property type="component" value="Unassembled WGS sequence"/>
</dbReference>
<evidence type="ECO:0000313" key="1">
    <source>
        <dbReference type="EMBL" id="CAD6451382.1"/>
    </source>
</evidence>
<name>A0A8H2W2F3_9HELO</name>
<sequence>MEPLSATAIAHIFRLPLELREQIYNYVLPDQERTFSNSTSLSISDPHYCILNVICCNRQIYAEVRDLLHRRTISFSSTPDQEYLVSNIPCLHGLDFSQVPLVKFELNPFQYTTTIPELWRSLLLLCHALKRFSHIPQLQIECDGRLPRTKPPLYLDETDLDRGPLVTALLLQPFNLLHNIGDAKVTILGGPLNNLWSKNIALQNFGNRLVQQLKASDAPYRHHVINIQRLQRQLRRNPEALWYRHSYEHTFAGLVLPPYTNEDAEESYGFSRAILPSTNNGTSEVTS</sequence>
<dbReference type="PANTHER" id="PTHR42085">
    <property type="entry name" value="F-BOX DOMAIN-CONTAINING PROTEIN"/>
    <property type="match status" value="1"/>
</dbReference>
<proteinExistence type="predicted"/>
<reference evidence="1" key="1">
    <citation type="submission" date="2020-10" db="EMBL/GenBank/DDBJ databases">
        <authorList>
            <person name="Kusch S."/>
        </authorList>
    </citation>
    <scope>NUCLEOTIDE SEQUENCE</scope>
    <source>
        <strain evidence="1">SwB9</strain>
    </source>
</reference>
<protein>
    <submittedName>
        <fullName evidence="1">C2d81898-a4f9-4649-98fa-5c25db1ef839</fullName>
    </submittedName>
</protein>
<gene>
    <name evidence="1" type="ORF">SCLTRI_LOCUS9529</name>
</gene>
<dbReference type="OrthoDB" id="2951834at2759"/>
<evidence type="ECO:0000313" key="2">
    <source>
        <dbReference type="Proteomes" id="UP000624404"/>
    </source>
</evidence>
<dbReference type="EMBL" id="CAJHIA010000036">
    <property type="protein sequence ID" value="CAD6451382.1"/>
    <property type="molecule type" value="Genomic_DNA"/>
</dbReference>
<comment type="caution">
    <text evidence="1">The sequence shown here is derived from an EMBL/GenBank/DDBJ whole genome shotgun (WGS) entry which is preliminary data.</text>
</comment>
<keyword evidence="2" id="KW-1185">Reference proteome</keyword>
<dbReference type="PANTHER" id="PTHR42085:SF1">
    <property type="entry name" value="F-BOX DOMAIN-CONTAINING PROTEIN"/>
    <property type="match status" value="1"/>
</dbReference>
<organism evidence="1 2">
    <name type="scientific">Sclerotinia trifoliorum</name>
    <dbReference type="NCBI Taxonomy" id="28548"/>
    <lineage>
        <taxon>Eukaryota</taxon>
        <taxon>Fungi</taxon>
        <taxon>Dikarya</taxon>
        <taxon>Ascomycota</taxon>
        <taxon>Pezizomycotina</taxon>
        <taxon>Leotiomycetes</taxon>
        <taxon>Helotiales</taxon>
        <taxon>Sclerotiniaceae</taxon>
        <taxon>Sclerotinia</taxon>
    </lineage>
</organism>